<evidence type="ECO:0000256" key="1">
    <source>
        <dbReference type="SAM" id="MobiDB-lite"/>
    </source>
</evidence>
<dbReference type="EMBL" id="JANPWB010000012">
    <property type="protein sequence ID" value="KAJ1115842.1"/>
    <property type="molecule type" value="Genomic_DNA"/>
</dbReference>
<name>A0AAV7NIH3_PLEWA</name>
<sequence length="140" mass="15818">MRSTAAPSPRRTEEFRLEEPVRKSEALLSALLPQYSLRGQHHWRGWWVPAITAGVGQTSSIASRHQGVQLHCRGQWGPRRIWVGAATSQQEPGGWMPSSTAGARQATHMRREPLHWGRVDLGARNPTDRQTLSPEWLSPW</sequence>
<evidence type="ECO:0000313" key="3">
    <source>
        <dbReference type="Proteomes" id="UP001066276"/>
    </source>
</evidence>
<proteinExistence type="predicted"/>
<accession>A0AAV7NIH3</accession>
<keyword evidence="3" id="KW-1185">Reference proteome</keyword>
<comment type="caution">
    <text evidence="2">The sequence shown here is derived from an EMBL/GenBank/DDBJ whole genome shotgun (WGS) entry which is preliminary data.</text>
</comment>
<feature type="region of interest" description="Disordered" evidence="1">
    <location>
        <begin position="119"/>
        <end position="140"/>
    </location>
</feature>
<protein>
    <submittedName>
        <fullName evidence="2">Uncharacterized protein</fullName>
    </submittedName>
</protein>
<dbReference type="Proteomes" id="UP001066276">
    <property type="component" value="Chromosome 8"/>
</dbReference>
<evidence type="ECO:0000313" key="2">
    <source>
        <dbReference type="EMBL" id="KAJ1115842.1"/>
    </source>
</evidence>
<organism evidence="2 3">
    <name type="scientific">Pleurodeles waltl</name>
    <name type="common">Iberian ribbed newt</name>
    <dbReference type="NCBI Taxonomy" id="8319"/>
    <lineage>
        <taxon>Eukaryota</taxon>
        <taxon>Metazoa</taxon>
        <taxon>Chordata</taxon>
        <taxon>Craniata</taxon>
        <taxon>Vertebrata</taxon>
        <taxon>Euteleostomi</taxon>
        <taxon>Amphibia</taxon>
        <taxon>Batrachia</taxon>
        <taxon>Caudata</taxon>
        <taxon>Salamandroidea</taxon>
        <taxon>Salamandridae</taxon>
        <taxon>Pleurodelinae</taxon>
        <taxon>Pleurodeles</taxon>
    </lineage>
</organism>
<gene>
    <name evidence="2" type="ORF">NDU88_004064</name>
</gene>
<reference evidence="2" key="1">
    <citation type="journal article" date="2022" name="bioRxiv">
        <title>Sequencing and chromosome-scale assembly of the giantPleurodeles waltlgenome.</title>
        <authorList>
            <person name="Brown T."/>
            <person name="Elewa A."/>
            <person name="Iarovenko S."/>
            <person name="Subramanian E."/>
            <person name="Araus A.J."/>
            <person name="Petzold A."/>
            <person name="Susuki M."/>
            <person name="Suzuki K.-i.T."/>
            <person name="Hayashi T."/>
            <person name="Toyoda A."/>
            <person name="Oliveira C."/>
            <person name="Osipova E."/>
            <person name="Leigh N.D."/>
            <person name="Simon A."/>
            <person name="Yun M.H."/>
        </authorList>
    </citation>
    <scope>NUCLEOTIDE SEQUENCE</scope>
    <source>
        <strain evidence="2">20211129_DDA</strain>
        <tissue evidence="2">Liver</tissue>
    </source>
</reference>
<dbReference type="AlphaFoldDB" id="A0AAV7NIH3"/>